<dbReference type="AlphaFoldDB" id="A0AAV4N810"/>
<gene>
    <name evidence="1" type="ORF">CEXT_289811</name>
</gene>
<dbReference type="Proteomes" id="UP001054945">
    <property type="component" value="Unassembled WGS sequence"/>
</dbReference>
<keyword evidence="2" id="KW-1185">Reference proteome</keyword>
<sequence length="126" mass="14634">MQCDSIRRANLIRIRHNRARHKEGRIFTISNSGATMNHFPLLFLGDDECAISNIRTFRFPKFAFRSRNSKCGKSPESRYFFPGKKKKERGENDALLNYSLSRGGELKGHRLCIECALERRSKRIPC</sequence>
<comment type="caution">
    <text evidence="1">The sequence shown here is derived from an EMBL/GenBank/DDBJ whole genome shotgun (WGS) entry which is preliminary data.</text>
</comment>
<evidence type="ECO:0000313" key="1">
    <source>
        <dbReference type="EMBL" id="GIX80889.1"/>
    </source>
</evidence>
<name>A0AAV4N810_CAEEX</name>
<reference evidence="1 2" key="1">
    <citation type="submission" date="2021-06" db="EMBL/GenBank/DDBJ databases">
        <title>Caerostris extrusa draft genome.</title>
        <authorList>
            <person name="Kono N."/>
            <person name="Arakawa K."/>
        </authorList>
    </citation>
    <scope>NUCLEOTIDE SEQUENCE [LARGE SCALE GENOMIC DNA]</scope>
</reference>
<protein>
    <submittedName>
        <fullName evidence="1">Uncharacterized protein</fullName>
    </submittedName>
</protein>
<evidence type="ECO:0000313" key="2">
    <source>
        <dbReference type="Proteomes" id="UP001054945"/>
    </source>
</evidence>
<dbReference type="EMBL" id="BPLR01020630">
    <property type="protein sequence ID" value="GIX80889.1"/>
    <property type="molecule type" value="Genomic_DNA"/>
</dbReference>
<organism evidence="1 2">
    <name type="scientific">Caerostris extrusa</name>
    <name type="common">Bark spider</name>
    <name type="synonym">Caerostris bankana</name>
    <dbReference type="NCBI Taxonomy" id="172846"/>
    <lineage>
        <taxon>Eukaryota</taxon>
        <taxon>Metazoa</taxon>
        <taxon>Ecdysozoa</taxon>
        <taxon>Arthropoda</taxon>
        <taxon>Chelicerata</taxon>
        <taxon>Arachnida</taxon>
        <taxon>Araneae</taxon>
        <taxon>Araneomorphae</taxon>
        <taxon>Entelegynae</taxon>
        <taxon>Araneoidea</taxon>
        <taxon>Araneidae</taxon>
        <taxon>Caerostris</taxon>
    </lineage>
</organism>
<accession>A0AAV4N810</accession>
<proteinExistence type="predicted"/>